<dbReference type="GO" id="GO:0016829">
    <property type="term" value="F:lyase activity"/>
    <property type="evidence" value="ECO:0007669"/>
    <property type="project" value="UniProtKB-KW"/>
</dbReference>
<name>A0A0P1BH73_9BASI</name>
<evidence type="ECO:0000259" key="7">
    <source>
        <dbReference type="Pfam" id="PF05199"/>
    </source>
</evidence>
<feature type="domain" description="Glucose-methanol-choline oxidoreductase N-terminal" evidence="6">
    <location>
        <begin position="49"/>
        <end position="132"/>
    </location>
</feature>
<dbReference type="GO" id="GO:0016614">
    <property type="term" value="F:oxidoreductase activity, acting on CH-OH group of donors"/>
    <property type="evidence" value="ECO:0007669"/>
    <property type="project" value="InterPro"/>
</dbReference>
<dbReference type="Gene3D" id="3.50.50.60">
    <property type="entry name" value="FAD/NAD(P)-binding domain"/>
    <property type="match status" value="1"/>
</dbReference>
<dbReference type="SUPFAM" id="SSF51905">
    <property type="entry name" value="FAD/NAD(P)-binding domain"/>
    <property type="match status" value="1"/>
</dbReference>
<evidence type="ECO:0000313" key="8">
    <source>
        <dbReference type="EMBL" id="CEH15493.1"/>
    </source>
</evidence>
<dbReference type="OrthoDB" id="269227at2759"/>
<keyword evidence="4" id="KW-0274">FAD</keyword>
<sequence length="404" mass="43152">MLENSKNTVLCVEAGSDTRTADNVVHAYNYGSVIQDGDKNFKYPTIAQPTANGRQLSVSAGKGLGGSTSINGLAVTRPPQSQVDAFGQDLSTGWSWETLLPYMKKAEKFNPPSDDLKALGADWDPSAHGTDGPVAVGFPSTLYRGEIINRYSEAITNTVGTPHIQDNSNGKVPLDGVGKHLTEQTMSSLGANGGGDPDGNGPSALIAVSKNAMLKQFRSQVAGIFDKQEGLVELFADNGYPSDRGGLVWNLLPFSRGSVSASANSAFGNPRVDPRYFSASWDLDVQIQAARAVRRIFQKLGVQENIPGFDAGNGGIPDGPQHGNYRRWRDFVLNRFSSVAHPMSTCMMAPREDGGVVDNNFKVYSTSNVFVADASVVPMSISAHLQSFLYGVAELAADKIMGRA</sequence>
<dbReference type="Pfam" id="PF05199">
    <property type="entry name" value="GMC_oxred_C"/>
    <property type="match status" value="1"/>
</dbReference>
<comment type="similarity">
    <text evidence="2">Belongs to the GMC oxidoreductase family.</text>
</comment>
<evidence type="ECO:0000256" key="4">
    <source>
        <dbReference type="ARBA" id="ARBA00022827"/>
    </source>
</evidence>
<dbReference type="Gene3D" id="3.30.560.10">
    <property type="entry name" value="Glucose Oxidase, domain 3"/>
    <property type="match status" value="2"/>
</dbReference>
<evidence type="ECO:0000313" key="9">
    <source>
        <dbReference type="Proteomes" id="UP000054845"/>
    </source>
</evidence>
<evidence type="ECO:0000256" key="5">
    <source>
        <dbReference type="ARBA" id="ARBA00023002"/>
    </source>
</evidence>
<keyword evidence="9" id="KW-1185">Reference proteome</keyword>
<dbReference type="SUPFAM" id="SSF54373">
    <property type="entry name" value="FAD-linked reductases, C-terminal domain"/>
    <property type="match status" value="1"/>
</dbReference>
<dbReference type="GO" id="GO:0050660">
    <property type="term" value="F:flavin adenine dinucleotide binding"/>
    <property type="evidence" value="ECO:0007669"/>
    <property type="project" value="InterPro"/>
</dbReference>
<dbReference type="InterPro" id="IPR007867">
    <property type="entry name" value="GMC_OxRtase_C"/>
</dbReference>
<organism evidence="8 9">
    <name type="scientific">Ceraceosorus bombacis</name>
    <dbReference type="NCBI Taxonomy" id="401625"/>
    <lineage>
        <taxon>Eukaryota</taxon>
        <taxon>Fungi</taxon>
        <taxon>Dikarya</taxon>
        <taxon>Basidiomycota</taxon>
        <taxon>Ustilaginomycotina</taxon>
        <taxon>Exobasidiomycetes</taxon>
        <taxon>Ceraceosorales</taxon>
        <taxon>Ceraceosoraceae</taxon>
        <taxon>Ceraceosorus</taxon>
    </lineage>
</organism>
<reference evidence="8 9" key="1">
    <citation type="submission" date="2014-09" db="EMBL/GenBank/DDBJ databases">
        <authorList>
            <person name="Magalhaes I.L.F."/>
            <person name="Oliveira U."/>
            <person name="Santos F.R."/>
            <person name="Vidigal T.H.D.A."/>
            <person name="Brescovit A.D."/>
            <person name="Santos A.J."/>
        </authorList>
    </citation>
    <scope>NUCLEOTIDE SEQUENCE [LARGE SCALE GENOMIC DNA]</scope>
</reference>
<keyword evidence="3" id="KW-0285">Flavoprotein</keyword>
<protein>
    <submittedName>
        <fullName evidence="8">Glucose dehydrogenase/choline dehydrogenase/mandelonitrile lyase (GMC oxidoreductase family)</fullName>
    </submittedName>
</protein>
<dbReference type="EMBL" id="CCYA01000264">
    <property type="protein sequence ID" value="CEH15493.1"/>
    <property type="molecule type" value="Genomic_DNA"/>
</dbReference>
<dbReference type="PANTHER" id="PTHR11552:SF201">
    <property type="entry name" value="GLUCOSE-METHANOL-CHOLINE OXIDOREDUCTASE N-TERMINAL DOMAIN-CONTAINING PROTEIN"/>
    <property type="match status" value="1"/>
</dbReference>
<dbReference type="InterPro" id="IPR036188">
    <property type="entry name" value="FAD/NAD-bd_sf"/>
</dbReference>
<dbReference type="Proteomes" id="UP000054845">
    <property type="component" value="Unassembled WGS sequence"/>
</dbReference>
<evidence type="ECO:0000259" key="6">
    <source>
        <dbReference type="Pfam" id="PF00732"/>
    </source>
</evidence>
<comment type="cofactor">
    <cofactor evidence="1">
        <name>FAD</name>
        <dbReference type="ChEBI" id="CHEBI:57692"/>
    </cofactor>
</comment>
<accession>A0A0P1BH73</accession>
<dbReference type="AlphaFoldDB" id="A0A0P1BH73"/>
<proteinExistence type="inferred from homology"/>
<evidence type="ECO:0000256" key="3">
    <source>
        <dbReference type="ARBA" id="ARBA00022630"/>
    </source>
</evidence>
<evidence type="ECO:0000256" key="2">
    <source>
        <dbReference type="ARBA" id="ARBA00010790"/>
    </source>
</evidence>
<dbReference type="Pfam" id="PF00732">
    <property type="entry name" value="GMC_oxred_N"/>
    <property type="match status" value="1"/>
</dbReference>
<dbReference type="InterPro" id="IPR000172">
    <property type="entry name" value="GMC_OxRdtase_N"/>
</dbReference>
<evidence type="ECO:0000256" key="1">
    <source>
        <dbReference type="ARBA" id="ARBA00001974"/>
    </source>
</evidence>
<keyword evidence="8" id="KW-0456">Lyase</keyword>
<dbReference type="InterPro" id="IPR012132">
    <property type="entry name" value="GMC_OxRdtase"/>
</dbReference>
<dbReference type="STRING" id="401625.A0A0P1BH73"/>
<dbReference type="PANTHER" id="PTHR11552">
    <property type="entry name" value="GLUCOSE-METHANOL-CHOLINE GMC OXIDOREDUCTASE"/>
    <property type="match status" value="1"/>
</dbReference>
<keyword evidence="5" id="KW-0560">Oxidoreductase</keyword>
<feature type="domain" description="Glucose-methanol-choline oxidoreductase C-terminal" evidence="7">
    <location>
        <begin position="253"/>
        <end position="393"/>
    </location>
</feature>